<evidence type="ECO:0000256" key="1">
    <source>
        <dbReference type="ARBA" id="ARBA00004141"/>
    </source>
</evidence>
<evidence type="ECO:0000256" key="4">
    <source>
        <dbReference type="ARBA" id="ARBA00022989"/>
    </source>
</evidence>
<feature type="transmembrane region" description="Helical" evidence="6">
    <location>
        <begin position="74"/>
        <end position="91"/>
    </location>
</feature>
<feature type="transmembrane region" description="Helical" evidence="6">
    <location>
        <begin position="43"/>
        <end position="68"/>
    </location>
</feature>
<feature type="transmembrane region" description="Helical" evidence="6">
    <location>
        <begin position="192"/>
        <end position="210"/>
    </location>
</feature>
<keyword evidence="3 6" id="KW-0812">Transmembrane</keyword>
<dbReference type="GO" id="GO:0046873">
    <property type="term" value="F:metal ion transmembrane transporter activity"/>
    <property type="evidence" value="ECO:0007669"/>
    <property type="project" value="InterPro"/>
</dbReference>
<dbReference type="PANTHER" id="PTHR12608">
    <property type="entry name" value="TRANSMEMBRANE PROTEIN HTP-1 RELATED"/>
    <property type="match status" value="1"/>
</dbReference>
<dbReference type="PANTHER" id="PTHR12608:SF1">
    <property type="entry name" value="TRANSMEMBRANE PROTEIN 165"/>
    <property type="match status" value="1"/>
</dbReference>
<evidence type="ECO:0000256" key="3">
    <source>
        <dbReference type="ARBA" id="ARBA00022692"/>
    </source>
</evidence>
<feature type="transmembrane region" description="Helical" evidence="6">
    <location>
        <begin position="6"/>
        <end position="23"/>
    </location>
</feature>
<proteinExistence type="inferred from homology"/>
<dbReference type="Pfam" id="PF01169">
    <property type="entry name" value="GDT1"/>
    <property type="match status" value="2"/>
</dbReference>
<sequence length="212" mass="22305">MTSLSMVLDMAVVIATFAVIFPAELPDKSFIAALVLATRYPRLMVWLGASAAFVVHMAIAVSAGALLGLLPQRLVLGVAAALFAFGAVNLIRGGLHARAEEEAEEEAEAQEIARRAIPGRRGLAAFTASFLVIFTAEWGDLTQLIAAAQAGRTGAPLAVFLGASLALITVAGIGVLVGSWLQRRVPLWRIRLVSGALLVILTVVTLVEIVRI</sequence>
<evidence type="ECO:0000256" key="2">
    <source>
        <dbReference type="ARBA" id="ARBA00009190"/>
    </source>
</evidence>
<keyword evidence="5 6" id="KW-0472">Membrane</keyword>
<comment type="subcellular location">
    <subcellularLocation>
        <location evidence="1">Membrane</location>
        <topology evidence="1">Multi-pass membrane protein</topology>
    </subcellularLocation>
</comment>
<dbReference type="EMBL" id="CAFBOZ010000025">
    <property type="protein sequence ID" value="CAB4994692.1"/>
    <property type="molecule type" value="Genomic_DNA"/>
</dbReference>
<evidence type="ECO:0000256" key="5">
    <source>
        <dbReference type="ARBA" id="ARBA00023136"/>
    </source>
</evidence>
<evidence type="ECO:0000313" key="7">
    <source>
        <dbReference type="EMBL" id="CAB4994692.1"/>
    </source>
</evidence>
<evidence type="ECO:0000256" key="6">
    <source>
        <dbReference type="SAM" id="Phobius"/>
    </source>
</evidence>
<organism evidence="7">
    <name type="scientific">freshwater metagenome</name>
    <dbReference type="NCBI Taxonomy" id="449393"/>
    <lineage>
        <taxon>unclassified sequences</taxon>
        <taxon>metagenomes</taxon>
        <taxon>ecological metagenomes</taxon>
    </lineage>
</organism>
<keyword evidence="4 6" id="KW-1133">Transmembrane helix</keyword>
<reference evidence="7" key="1">
    <citation type="submission" date="2020-05" db="EMBL/GenBank/DDBJ databases">
        <authorList>
            <person name="Chiriac C."/>
            <person name="Salcher M."/>
            <person name="Ghai R."/>
            <person name="Kavagutti S V."/>
        </authorList>
    </citation>
    <scope>NUCLEOTIDE SEQUENCE</scope>
</reference>
<gene>
    <name evidence="7" type="ORF">UFOPK3992_00274</name>
</gene>
<dbReference type="GO" id="GO:0016020">
    <property type="term" value="C:membrane"/>
    <property type="evidence" value="ECO:0007669"/>
    <property type="project" value="UniProtKB-SubCell"/>
</dbReference>
<name>A0A6J7NVR1_9ZZZZ</name>
<protein>
    <submittedName>
        <fullName evidence="7">Unannotated protein</fullName>
    </submittedName>
</protein>
<feature type="transmembrane region" description="Helical" evidence="6">
    <location>
        <begin position="122"/>
        <end position="139"/>
    </location>
</feature>
<comment type="similarity">
    <text evidence="2">Belongs to the GDT1 family.</text>
</comment>
<feature type="transmembrane region" description="Helical" evidence="6">
    <location>
        <begin position="159"/>
        <end position="180"/>
    </location>
</feature>
<dbReference type="InterPro" id="IPR001727">
    <property type="entry name" value="GDT1-like"/>
</dbReference>
<accession>A0A6J7NVR1</accession>
<dbReference type="AlphaFoldDB" id="A0A6J7NVR1"/>